<feature type="compositionally biased region" description="Low complexity" evidence="4">
    <location>
        <begin position="249"/>
        <end position="267"/>
    </location>
</feature>
<dbReference type="InterPro" id="IPR000524">
    <property type="entry name" value="Tscrpt_reg_HTH_GntR"/>
</dbReference>
<dbReference type="Pfam" id="PF00392">
    <property type="entry name" value="GntR"/>
    <property type="match status" value="1"/>
</dbReference>
<gene>
    <name evidence="6" type="ORF">ACFFGY_21065</name>
</gene>
<keyword evidence="2" id="KW-0238">DNA-binding</keyword>
<dbReference type="Proteomes" id="UP001589865">
    <property type="component" value="Unassembled WGS sequence"/>
</dbReference>
<keyword evidence="3" id="KW-0804">Transcription</keyword>
<dbReference type="SUPFAM" id="SSF48008">
    <property type="entry name" value="GntR ligand-binding domain-like"/>
    <property type="match status" value="1"/>
</dbReference>
<protein>
    <submittedName>
        <fullName evidence="6">GntR family transcriptional regulator</fullName>
    </submittedName>
</protein>
<organism evidence="6 7">
    <name type="scientific">Roseomonas elaeocarpi</name>
    <dbReference type="NCBI Taxonomy" id="907779"/>
    <lineage>
        <taxon>Bacteria</taxon>
        <taxon>Pseudomonadati</taxon>
        <taxon>Pseudomonadota</taxon>
        <taxon>Alphaproteobacteria</taxon>
        <taxon>Acetobacterales</taxon>
        <taxon>Roseomonadaceae</taxon>
        <taxon>Roseomonas</taxon>
    </lineage>
</organism>
<evidence type="ECO:0000313" key="6">
    <source>
        <dbReference type="EMBL" id="MFC0410747.1"/>
    </source>
</evidence>
<proteinExistence type="predicted"/>
<dbReference type="InterPro" id="IPR036390">
    <property type="entry name" value="WH_DNA-bd_sf"/>
</dbReference>
<evidence type="ECO:0000259" key="5">
    <source>
        <dbReference type="PROSITE" id="PS50949"/>
    </source>
</evidence>
<dbReference type="Gene3D" id="1.20.120.530">
    <property type="entry name" value="GntR ligand-binding domain-like"/>
    <property type="match status" value="1"/>
</dbReference>
<dbReference type="PANTHER" id="PTHR43537">
    <property type="entry name" value="TRANSCRIPTIONAL REGULATOR, GNTR FAMILY"/>
    <property type="match status" value="1"/>
</dbReference>
<feature type="region of interest" description="Disordered" evidence="4">
    <location>
        <begin position="230"/>
        <end position="267"/>
    </location>
</feature>
<evidence type="ECO:0000256" key="2">
    <source>
        <dbReference type="ARBA" id="ARBA00023125"/>
    </source>
</evidence>
<evidence type="ECO:0000256" key="1">
    <source>
        <dbReference type="ARBA" id="ARBA00023015"/>
    </source>
</evidence>
<dbReference type="PANTHER" id="PTHR43537:SF51">
    <property type="entry name" value="HTH-TYPE TRANSCRIPTIONAL REGULATOR LGOR-RELATED"/>
    <property type="match status" value="1"/>
</dbReference>
<dbReference type="PROSITE" id="PS50949">
    <property type="entry name" value="HTH_GNTR"/>
    <property type="match status" value="1"/>
</dbReference>
<evidence type="ECO:0000313" key="7">
    <source>
        <dbReference type="Proteomes" id="UP001589865"/>
    </source>
</evidence>
<name>A0ABV6JZK6_9PROT</name>
<dbReference type="CDD" id="cd07377">
    <property type="entry name" value="WHTH_GntR"/>
    <property type="match status" value="1"/>
</dbReference>
<dbReference type="SMART" id="SM00895">
    <property type="entry name" value="FCD"/>
    <property type="match status" value="1"/>
</dbReference>
<dbReference type="InterPro" id="IPR008920">
    <property type="entry name" value="TF_FadR/GntR_C"/>
</dbReference>
<keyword evidence="7" id="KW-1185">Reference proteome</keyword>
<dbReference type="SMART" id="SM00345">
    <property type="entry name" value="HTH_GNTR"/>
    <property type="match status" value="1"/>
</dbReference>
<dbReference type="PRINTS" id="PR00035">
    <property type="entry name" value="HTHGNTR"/>
</dbReference>
<dbReference type="SUPFAM" id="SSF46785">
    <property type="entry name" value="Winged helix' DNA-binding domain"/>
    <property type="match status" value="1"/>
</dbReference>
<sequence length="267" mass="29349">MRSDIRERGTFVAAPLRSGRPATAALQLHQLIRGRIVSGHYPPLQTLSEKELAQDFGVSRTPVREALSKLEEEGLVSIQPQRGTLVSPISTARIRSSQFVREALECAAVGLGAALRTPAQVTELRLLLDRQRLCDSEAEFLAADEALHQQLMALAGQAAAWTVVEMARIHLDRIRYLSVQRPSKRQSVLEEHARIIDRISAGDAAGATEAMRHHLRGVFVSTEEVMRDHPTLFEDAPDSFRPLRRRSRPAAAGGAQEPSQPQSAAPP</sequence>
<dbReference type="RefSeq" id="WP_377046502.1">
    <property type="nucleotide sequence ID" value="NZ_JBHLUN010000017.1"/>
</dbReference>
<comment type="caution">
    <text evidence="6">The sequence shown here is derived from an EMBL/GenBank/DDBJ whole genome shotgun (WGS) entry which is preliminary data.</text>
</comment>
<dbReference type="InterPro" id="IPR011711">
    <property type="entry name" value="GntR_C"/>
</dbReference>
<evidence type="ECO:0000256" key="3">
    <source>
        <dbReference type="ARBA" id="ARBA00023163"/>
    </source>
</evidence>
<feature type="domain" description="HTH gntR-type" evidence="5">
    <location>
        <begin position="22"/>
        <end position="89"/>
    </location>
</feature>
<evidence type="ECO:0000256" key="4">
    <source>
        <dbReference type="SAM" id="MobiDB-lite"/>
    </source>
</evidence>
<dbReference type="Pfam" id="PF07729">
    <property type="entry name" value="FCD"/>
    <property type="match status" value="1"/>
</dbReference>
<reference evidence="6 7" key="1">
    <citation type="submission" date="2024-09" db="EMBL/GenBank/DDBJ databases">
        <authorList>
            <person name="Sun Q."/>
            <person name="Mori K."/>
        </authorList>
    </citation>
    <scope>NUCLEOTIDE SEQUENCE [LARGE SCALE GENOMIC DNA]</scope>
    <source>
        <strain evidence="6 7">TBRC 5777</strain>
    </source>
</reference>
<dbReference type="EMBL" id="JBHLUN010000017">
    <property type="protein sequence ID" value="MFC0410747.1"/>
    <property type="molecule type" value="Genomic_DNA"/>
</dbReference>
<dbReference type="InterPro" id="IPR036388">
    <property type="entry name" value="WH-like_DNA-bd_sf"/>
</dbReference>
<dbReference type="PRINTS" id="PR00033">
    <property type="entry name" value="HTHASNC"/>
</dbReference>
<dbReference type="Gene3D" id="1.10.10.10">
    <property type="entry name" value="Winged helix-like DNA-binding domain superfamily/Winged helix DNA-binding domain"/>
    <property type="match status" value="1"/>
</dbReference>
<accession>A0ABV6JZK6</accession>
<dbReference type="InterPro" id="IPR000485">
    <property type="entry name" value="AsnC-type_HTH_dom"/>
</dbReference>
<keyword evidence="1" id="KW-0805">Transcription regulation</keyword>